<feature type="signal peptide" evidence="9">
    <location>
        <begin position="1"/>
        <end position="28"/>
    </location>
</feature>
<dbReference type="GO" id="GO:0006995">
    <property type="term" value="P:cellular response to nitrogen starvation"/>
    <property type="evidence" value="ECO:0007669"/>
    <property type="project" value="UniProtKB-ARBA"/>
</dbReference>
<sequence length="104" mass="10836">MATRVKVLCTSVFLLLLLLSHDIISIEGRQLKGEKNNKCKKCAGMDENGQNSHSQNEAVFKTSESGKNPGGGGAVAAESKDDFQSTGPGHSPGVGHSLGPSRSV</sequence>
<evidence type="ECO:0000256" key="4">
    <source>
        <dbReference type="ARBA" id="ARBA00022525"/>
    </source>
</evidence>
<evidence type="ECO:0000256" key="1">
    <source>
        <dbReference type="ARBA" id="ARBA00004271"/>
    </source>
</evidence>
<dbReference type="EMBL" id="JACBKZ010000003">
    <property type="protein sequence ID" value="KAF5955717.1"/>
    <property type="molecule type" value="Genomic_DNA"/>
</dbReference>
<gene>
    <name evidence="10" type="ORF">HYC85_008573</name>
</gene>
<keyword evidence="3" id="KW-0052">Apoplast</keyword>
<feature type="chain" id="PRO_5029653030" evidence="9">
    <location>
        <begin position="29"/>
        <end position="104"/>
    </location>
</feature>
<reference evidence="10 11" key="2">
    <citation type="submission" date="2020-07" db="EMBL/GenBank/DDBJ databases">
        <title>Genome assembly of wild tea tree DASZ reveals pedigree and selection history of tea varieties.</title>
        <authorList>
            <person name="Zhang W."/>
        </authorList>
    </citation>
    <scope>NUCLEOTIDE SEQUENCE [LARGE SCALE GENOMIC DNA]</scope>
    <source>
        <strain evidence="11">cv. G240</strain>
        <tissue evidence="10">Leaf</tissue>
    </source>
</reference>
<name>A0A7J7HTJ9_CAMSI</name>
<evidence type="ECO:0000256" key="2">
    <source>
        <dbReference type="ARBA" id="ARBA00008963"/>
    </source>
</evidence>
<evidence type="ECO:0000313" key="10">
    <source>
        <dbReference type="EMBL" id="KAF5955717.1"/>
    </source>
</evidence>
<dbReference type="GO" id="GO:2000280">
    <property type="term" value="P:regulation of root development"/>
    <property type="evidence" value="ECO:0007669"/>
    <property type="project" value="TreeGrafter"/>
</dbReference>
<dbReference type="AlphaFoldDB" id="A0A7J7HTJ9"/>
<dbReference type="InterPro" id="IPR033250">
    <property type="entry name" value="CEP"/>
</dbReference>
<dbReference type="GO" id="GO:0048046">
    <property type="term" value="C:apoplast"/>
    <property type="evidence" value="ECO:0007669"/>
    <property type="project" value="UniProtKB-SubCell"/>
</dbReference>
<dbReference type="GO" id="GO:0048364">
    <property type="term" value="P:root development"/>
    <property type="evidence" value="ECO:0007669"/>
    <property type="project" value="InterPro"/>
</dbReference>
<dbReference type="GO" id="GO:1902025">
    <property type="term" value="P:nitrate import"/>
    <property type="evidence" value="ECO:0007669"/>
    <property type="project" value="TreeGrafter"/>
</dbReference>
<keyword evidence="5" id="KW-0372">Hormone</keyword>
<dbReference type="PANTHER" id="PTHR33348:SF3">
    <property type="entry name" value="PRECURSOR OF CEP1"/>
    <property type="match status" value="1"/>
</dbReference>
<evidence type="ECO:0000256" key="3">
    <source>
        <dbReference type="ARBA" id="ARBA00022523"/>
    </source>
</evidence>
<dbReference type="GO" id="GO:0005179">
    <property type="term" value="F:hormone activity"/>
    <property type="evidence" value="ECO:0007669"/>
    <property type="project" value="UniProtKB-KW"/>
</dbReference>
<dbReference type="GO" id="GO:1901371">
    <property type="term" value="P:regulation of leaf morphogenesis"/>
    <property type="evidence" value="ECO:0007669"/>
    <property type="project" value="TreeGrafter"/>
</dbReference>
<organism evidence="10 11">
    <name type="scientific">Camellia sinensis</name>
    <name type="common">Tea plant</name>
    <name type="synonym">Thea sinensis</name>
    <dbReference type="NCBI Taxonomy" id="4442"/>
    <lineage>
        <taxon>Eukaryota</taxon>
        <taxon>Viridiplantae</taxon>
        <taxon>Streptophyta</taxon>
        <taxon>Embryophyta</taxon>
        <taxon>Tracheophyta</taxon>
        <taxon>Spermatophyta</taxon>
        <taxon>Magnoliopsida</taxon>
        <taxon>eudicotyledons</taxon>
        <taxon>Gunneridae</taxon>
        <taxon>Pentapetalae</taxon>
        <taxon>asterids</taxon>
        <taxon>Ericales</taxon>
        <taxon>Theaceae</taxon>
        <taxon>Camellia</taxon>
    </lineage>
</organism>
<keyword evidence="6 9" id="KW-0732">Signal</keyword>
<evidence type="ECO:0000313" key="11">
    <source>
        <dbReference type="Proteomes" id="UP000593564"/>
    </source>
</evidence>
<keyword evidence="11" id="KW-1185">Reference proteome</keyword>
<protein>
    <submittedName>
        <fullName evidence="10">Uncharacterized protein</fullName>
    </submittedName>
</protein>
<feature type="compositionally biased region" description="Polar residues" evidence="8">
    <location>
        <begin position="48"/>
        <end position="66"/>
    </location>
</feature>
<keyword evidence="7" id="KW-0379">Hydroxylation</keyword>
<comment type="caution">
    <text evidence="10">The sequence shown here is derived from an EMBL/GenBank/DDBJ whole genome shotgun (WGS) entry which is preliminary data.</text>
</comment>
<evidence type="ECO:0000256" key="6">
    <source>
        <dbReference type="ARBA" id="ARBA00022729"/>
    </source>
</evidence>
<proteinExistence type="inferred from homology"/>
<evidence type="ECO:0000256" key="7">
    <source>
        <dbReference type="ARBA" id="ARBA00023278"/>
    </source>
</evidence>
<keyword evidence="4" id="KW-0964">Secreted</keyword>
<evidence type="ECO:0000256" key="5">
    <source>
        <dbReference type="ARBA" id="ARBA00022702"/>
    </source>
</evidence>
<comment type="similarity">
    <text evidence="2">Belongs to the C-terminally encoded plant signaling peptide (CEP) family.</text>
</comment>
<reference evidence="11" key="1">
    <citation type="journal article" date="2020" name="Nat. Commun.">
        <title>Genome assembly of wild tea tree DASZ reveals pedigree and selection history of tea varieties.</title>
        <authorList>
            <person name="Zhang W."/>
            <person name="Zhang Y."/>
            <person name="Qiu H."/>
            <person name="Guo Y."/>
            <person name="Wan H."/>
            <person name="Zhang X."/>
            <person name="Scossa F."/>
            <person name="Alseekh S."/>
            <person name="Zhang Q."/>
            <person name="Wang P."/>
            <person name="Xu L."/>
            <person name="Schmidt M.H."/>
            <person name="Jia X."/>
            <person name="Li D."/>
            <person name="Zhu A."/>
            <person name="Guo F."/>
            <person name="Chen W."/>
            <person name="Ni D."/>
            <person name="Usadel B."/>
            <person name="Fernie A.R."/>
            <person name="Wen W."/>
        </authorList>
    </citation>
    <scope>NUCLEOTIDE SEQUENCE [LARGE SCALE GENOMIC DNA]</scope>
    <source>
        <strain evidence="11">cv. G240</strain>
    </source>
</reference>
<evidence type="ECO:0000256" key="9">
    <source>
        <dbReference type="SAM" id="SignalP"/>
    </source>
</evidence>
<dbReference type="PANTHER" id="PTHR33348">
    <property type="entry name" value="PRECURSOR OF CEP5"/>
    <property type="match status" value="1"/>
</dbReference>
<evidence type="ECO:0000256" key="8">
    <source>
        <dbReference type="SAM" id="MobiDB-lite"/>
    </source>
</evidence>
<feature type="region of interest" description="Disordered" evidence="8">
    <location>
        <begin position="36"/>
        <end position="104"/>
    </location>
</feature>
<accession>A0A7J7HTJ9</accession>
<comment type="subcellular location">
    <subcellularLocation>
        <location evidence="1">Secreted</location>
        <location evidence="1">Extracellular space</location>
        <location evidence="1">Apoplast</location>
    </subcellularLocation>
</comment>
<dbReference type="Proteomes" id="UP000593564">
    <property type="component" value="Unassembled WGS sequence"/>
</dbReference>